<dbReference type="CDD" id="cd00464">
    <property type="entry name" value="SK"/>
    <property type="match status" value="1"/>
</dbReference>
<feature type="binding site" evidence="7">
    <location>
        <begin position="11"/>
        <end position="16"/>
    </location>
    <ligand>
        <name>ATP</name>
        <dbReference type="ChEBI" id="CHEBI:30616"/>
    </ligand>
</feature>
<dbReference type="GO" id="GO:0009423">
    <property type="term" value="P:chorismate biosynthetic process"/>
    <property type="evidence" value="ECO:0007669"/>
    <property type="project" value="UniProtKB-UniRule"/>
</dbReference>
<evidence type="ECO:0000256" key="1">
    <source>
        <dbReference type="ARBA" id="ARBA00022605"/>
    </source>
</evidence>
<keyword evidence="1 7" id="KW-0028">Amino-acid biosynthesis</keyword>
<keyword evidence="7" id="KW-0963">Cytoplasm</keyword>
<dbReference type="SUPFAM" id="SSF52540">
    <property type="entry name" value="P-loop containing nucleoside triphosphate hydrolases"/>
    <property type="match status" value="1"/>
</dbReference>
<dbReference type="AlphaFoldDB" id="A0A4P7VDW0"/>
<evidence type="ECO:0000256" key="6">
    <source>
        <dbReference type="ARBA" id="ARBA00023141"/>
    </source>
</evidence>
<keyword evidence="2 7" id="KW-0808">Transferase</keyword>
<dbReference type="GO" id="GO:0009073">
    <property type="term" value="P:aromatic amino acid family biosynthetic process"/>
    <property type="evidence" value="ECO:0007669"/>
    <property type="project" value="UniProtKB-KW"/>
</dbReference>
<keyword evidence="6 7" id="KW-0057">Aromatic amino acid biosynthesis</keyword>
<feature type="binding site" evidence="7">
    <location>
        <position position="33"/>
    </location>
    <ligand>
        <name>substrate</name>
    </ligand>
</feature>
<evidence type="ECO:0000256" key="7">
    <source>
        <dbReference type="HAMAP-Rule" id="MF_00109"/>
    </source>
</evidence>
<keyword evidence="9" id="KW-1185">Reference proteome</keyword>
<evidence type="ECO:0000256" key="2">
    <source>
        <dbReference type="ARBA" id="ARBA00022679"/>
    </source>
</evidence>
<accession>A0A4P7VDW0</accession>
<dbReference type="InterPro" id="IPR027417">
    <property type="entry name" value="P-loop_NTPase"/>
</dbReference>
<dbReference type="UniPathway" id="UPA00053">
    <property type="reaction ID" value="UER00088"/>
</dbReference>
<evidence type="ECO:0000256" key="4">
    <source>
        <dbReference type="ARBA" id="ARBA00022777"/>
    </source>
</evidence>
<comment type="subunit">
    <text evidence="7">Monomer.</text>
</comment>
<dbReference type="EC" id="2.7.1.71" evidence="7"/>
<name>A0A4P7VDW0_9BACT</name>
<evidence type="ECO:0000313" key="9">
    <source>
        <dbReference type="Proteomes" id="UP000297031"/>
    </source>
</evidence>
<keyword evidence="4 7" id="KW-0418">Kinase</keyword>
<dbReference type="EMBL" id="CP039393">
    <property type="protein sequence ID" value="QCD34506.1"/>
    <property type="molecule type" value="Genomic_DNA"/>
</dbReference>
<evidence type="ECO:0000256" key="3">
    <source>
        <dbReference type="ARBA" id="ARBA00022741"/>
    </source>
</evidence>
<organism evidence="8 9">
    <name type="scientific">Muribaculum gordoncarteri</name>
    <dbReference type="NCBI Taxonomy" id="2530390"/>
    <lineage>
        <taxon>Bacteria</taxon>
        <taxon>Pseudomonadati</taxon>
        <taxon>Bacteroidota</taxon>
        <taxon>Bacteroidia</taxon>
        <taxon>Bacteroidales</taxon>
        <taxon>Muribaculaceae</taxon>
        <taxon>Muribaculum</taxon>
    </lineage>
</organism>
<feature type="binding site" evidence="7">
    <location>
        <position position="79"/>
    </location>
    <ligand>
        <name>substrate</name>
    </ligand>
</feature>
<sequence length="176" mass="20146">MQPIFLVGYMGCGKSTLGRTVSAITGCRFIDLDTYIEGRYHRTVKELFALHGESGFRDLERNMLHEVGQFEDVVVACGGGTPCFFDNMDWMNEAGTTVFLDTSVDKLHTRLMRGRHKRPLIADKNDEELRRFIVDALESRMPYYSKAKVVLKSDLLDSECEKSETAHRFIKQLNLE</sequence>
<dbReference type="Pfam" id="PF01202">
    <property type="entry name" value="SKI"/>
    <property type="match status" value="1"/>
</dbReference>
<dbReference type="NCBIfam" id="NF010555">
    <property type="entry name" value="PRK13949.1"/>
    <property type="match status" value="1"/>
</dbReference>
<gene>
    <name evidence="7" type="primary">aroK</name>
    <name evidence="8" type="ORF">E7746_00720</name>
</gene>
<keyword evidence="7" id="KW-0460">Magnesium</keyword>
<dbReference type="KEGG" id="mgod:E7746_00720"/>
<dbReference type="Proteomes" id="UP000297031">
    <property type="component" value="Chromosome"/>
</dbReference>
<keyword evidence="5 7" id="KW-0067">ATP-binding</keyword>
<dbReference type="RefSeq" id="WP_136409515.1">
    <property type="nucleotide sequence ID" value="NZ_CP039393.1"/>
</dbReference>
<proteinExistence type="inferred from homology"/>
<dbReference type="OrthoDB" id="9800332at2"/>
<reference evidence="8 9" key="1">
    <citation type="submission" date="2019-02" db="EMBL/GenBank/DDBJ databases">
        <title>Isolation and identification of novel species under the genus Muribaculum.</title>
        <authorList>
            <person name="Miyake S."/>
            <person name="Ding Y."/>
            <person name="Low A."/>
            <person name="Soh M."/>
            <person name="Seedorf H."/>
        </authorList>
    </citation>
    <scope>NUCLEOTIDE SEQUENCE [LARGE SCALE GENOMIC DNA]</scope>
    <source>
        <strain evidence="8 9">TLL-A4</strain>
    </source>
</reference>
<comment type="cofactor">
    <cofactor evidence="7">
        <name>Mg(2+)</name>
        <dbReference type="ChEBI" id="CHEBI:18420"/>
    </cofactor>
    <text evidence="7">Binds 1 Mg(2+) ion per subunit.</text>
</comment>
<dbReference type="GO" id="GO:0005829">
    <property type="term" value="C:cytosol"/>
    <property type="evidence" value="ECO:0007669"/>
    <property type="project" value="TreeGrafter"/>
</dbReference>
<comment type="catalytic activity">
    <reaction evidence="7">
        <text>shikimate + ATP = 3-phosphoshikimate + ADP + H(+)</text>
        <dbReference type="Rhea" id="RHEA:13121"/>
        <dbReference type="ChEBI" id="CHEBI:15378"/>
        <dbReference type="ChEBI" id="CHEBI:30616"/>
        <dbReference type="ChEBI" id="CHEBI:36208"/>
        <dbReference type="ChEBI" id="CHEBI:145989"/>
        <dbReference type="ChEBI" id="CHEBI:456216"/>
        <dbReference type="EC" id="2.7.1.71"/>
    </reaction>
</comment>
<keyword evidence="7" id="KW-0479">Metal-binding</keyword>
<dbReference type="PANTHER" id="PTHR21087">
    <property type="entry name" value="SHIKIMATE KINASE"/>
    <property type="match status" value="1"/>
</dbReference>
<dbReference type="PANTHER" id="PTHR21087:SF16">
    <property type="entry name" value="SHIKIMATE KINASE 1, CHLOROPLASTIC"/>
    <property type="match status" value="1"/>
</dbReference>
<dbReference type="InterPro" id="IPR000623">
    <property type="entry name" value="Shikimate_kinase/TSH1"/>
</dbReference>
<comment type="function">
    <text evidence="7">Catalyzes the specific phosphorylation of the 3-hydroxyl group of shikimic acid using ATP as a cosubstrate.</text>
</comment>
<dbReference type="HAMAP" id="MF_00109">
    <property type="entry name" value="Shikimate_kinase"/>
    <property type="match status" value="1"/>
</dbReference>
<comment type="similarity">
    <text evidence="7">Belongs to the shikimate kinase family.</text>
</comment>
<dbReference type="InterPro" id="IPR031322">
    <property type="entry name" value="Shikimate/glucono_kinase"/>
</dbReference>
<keyword evidence="3 7" id="KW-0547">Nucleotide-binding</keyword>
<feature type="binding site" evidence="7">
    <location>
        <position position="15"/>
    </location>
    <ligand>
        <name>Mg(2+)</name>
        <dbReference type="ChEBI" id="CHEBI:18420"/>
    </ligand>
</feature>
<evidence type="ECO:0000313" key="8">
    <source>
        <dbReference type="EMBL" id="QCD34506.1"/>
    </source>
</evidence>
<dbReference type="GO" id="GO:0000287">
    <property type="term" value="F:magnesium ion binding"/>
    <property type="evidence" value="ECO:0007669"/>
    <property type="project" value="UniProtKB-UniRule"/>
</dbReference>
<evidence type="ECO:0000256" key="5">
    <source>
        <dbReference type="ARBA" id="ARBA00022840"/>
    </source>
</evidence>
<feature type="binding site" evidence="7">
    <location>
        <position position="140"/>
    </location>
    <ligand>
        <name>substrate</name>
    </ligand>
</feature>
<dbReference type="GO" id="GO:0004765">
    <property type="term" value="F:shikimate kinase activity"/>
    <property type="evidence" value="ECO:0007669"/>
    <property type="project" value="UniProtKB-UniRule"/>
</dbReference>
<comment type="pathway">
    <text evidence="7">Metabolic intermediate biosynthesis; chorismate biosynthesis; chorismate from D-erythrose 4-phosphate and phosphoenolpyruvate: step 5/7.</text>
</comment>
<dbReference type="GO" id="GO:0005524">
    <property type="term" value="F:ATP binding"/>
    <property type="evidence" value="ECO:0007669"/>
    <property type="project" value="UniProtKB-UniRule"/>
</dbReference>
<protein>
    <recommendedName>
        <fullName evidence="7">Shikimate kinase</fullName>
        <shortName evidence="7">SK</shortName>
        <ecNumber evidence="7">2.7.1.71</ecNumber>
    </recommendedName>
</protein>
<comment type="caution">
    <text evidence="7">Lacks conserved residue(s) required for the propagation of feature annotation.</text>
</comment>
<comment type="subcellular location">
    <subcellularLocation>
        <location evidence="7">Cytoplasm</location>
    </subcellularLocation>
</comment>
<dbReference type="PRINTS" id="PR01100">
    <property type="entry name" value="SHIKIMTKNASE"/>
</dbReference>
<feature type="binding site" evidence="7">
    <location>
        <position position="118"/>
    </location>
    <ligand>
        <name>ATP</name>
        <dbReference type="ChEBI" id="CHEBI:30616"/>
    </ligand>
</feature>
<dbReference type="GO" id="GO:0008652">
    <property type="term" value="P:amino acid biosynthetic process"/>
    <property type="evidence" value="ECO:0007669"/>
    <property type="project" value="UniProtKB-KW"/>
</dbReference>
<dbReference type="Gene3D" id="3.40.50.300">
    <property type="entry name" value="P-loop containing nucleotide triphosphate hydrolases"/>
    <property type="match status" value="1"/>
</dbReference>
<feature type="binding site" evidence="7">
    <location>
        <position position="57"/>
    </location>
    <ligand>
        <name>substrate</name>
    </ligand>
</feature>